<proteinExistence type="inferred from homology"/>
<comment type="subcellular location">
    <subcellularLocation>
        <location evidence="1">Membrane</location>
    </subcellularLocation>
</comment>
<dbReference type="SUPFAM" id="SSF58104">
    <property type="entry name" value="Methyl-accepting chemotaxis protein (MCP) signaling domain"/>
    <property type="match status" value="1"/>
</dbReference>
<feature type="domain" description="Methyl-accepting transducer" evidence="5">
    <location>
        <begin position="1"/>
        <end position="125"/>
    </location>
</feature>
<protein>
    <submittedName>
        <fullName evidence="6">Methyl-accepting chemotaxis protein</fullName>
    </submittedName>
</protein>
<gene>
    <name evidence="6" type="ORF">OFY17_03350</name>
</gene>
<reference evidence="6 7" key="1">
    <citation type="submission" date="2022-10" db="EMBL/GenBank/DDBJ databases">
        <title>Marinomonas transparenta sp. nov. and Marinomonas sargassi sp. nov., isolated from marine alga (Sargassum natans (L.) Gaillon).</title>
        <authorList>
            <person name="Wang Y."/>
        </authorList>
    </citation>
    <scope>NUCLEOTIDE SEQUENCE [LARGE SCALE GENOMIC DNA]</scope>
    <source>
        <strain evidence="6 7">C2222</strain>
    </source>
</reference>
<name>A0ABT2YQ95_9GAMM</name>
<dbReference type="InterPro" id="IPR004089">
    <property type="entry name" value="MCPsignal_dom"/>
</dbReference>
<evidence type="ECO:0000259" key="5">
    <source>
        <dbReference type="PROSITE" id="PS50111"/>
    </source>
</evidence>
<keyword evidence="2 4" id="KW-0807">Transducer</keyword>
<sequence>MSASEGNNEDIENNQIEIKQLSAELGHISAQTNLSLEDVIGLRNIAGEIKGFTDIIQSISEQTNLLALNAAIEAARAGEHGRGFAVVADEVRALATKSRDSSEKISTLVNRIDESTTKVSEQIENLHVSTLSVSDACGKLSESFKKTAINSGALVKAGYHSMAFAHSAASLLELNQWKSDYLIAVLQGEPQTTTIDIKTTQFGEWYYSGTDNEFNFRDTPSFIKIHQELEKMEDLATEMETLDKQEFEKIASIEVRISSHIEAIYKHLDAVQSYLFEHLG</sequence>
<evidence type="ECO:0000313" key="6">
    <source>
        <dbReference type="EMBL" id="MCV2401915.1"/>
    </source>
</evidence>
<dbReference type="PRINTS" id="PR00260">
    <property type="entry name" value="CHEMTRNSDUCR"/>
</dbReference>
<dbReference type="Gene3D" id="1.10.287.950">
    <property type="entry name" value="Methyl-accepting chemotaxis protein"/>
    <property type="match status" value="1"/>
</dbReference>
<dbReference type="EMBL" id="JAOVZB010000001">
    <property type="protein sequence ID" value="MCV2401915.1"/>
    <property type="molecule type" value="Genomic_DNA"/>
</dbReference>
<evidence type="ECO:0000256" key="4">
    <source>
        <dbReference type="PROSITE-ProRule" id="PRU00284"/>
    </source>
</evidence>
<evidence type="ECO:0000256" key="1">
    <source>
        <dbReference type="ARBA" id="ARBA00004370"/>
    </source>
</evidence>
<organism evidence="6 7">
    <name type="scientific">Marinomonas sargassi</name>
    <dbReference type="NCBI Taxonomy" id="2984494"/>
    <lineage>
        <taxon>Bacteria</taxon>
        <taxon>Pseudomonadati</taxon>
        <taxon>Pseudomonadota</taxon>
        <taxon>Gammaproteobacteria</taxon>
        <taxon>Oceanospirillales</taxon>
        <taxon>Oceanospirillaceae</taxon>
        <taxon>Marinomonas</taxon>
    </lineage>
</organism>
<dbReference type="PANTHER" id="PTHR32089">
    <property type="entry name" value="METHYL-ACCEPTING CHEMOTAXIS PROTEIN MCPB"/>
    <property type="match status" value="1"/>
</dbReference>
<accession>A0ABT2YQ95</accession>
<evidence type="ECO:0000256" key="2">
    <source>
        <dbReference type="ARBA" id="ARBA00023224"/>
    </source>
</evidence>
<evidence type="ECO:0000256" key="3">
    <source>
        <dbReference type="ARBA" id="ARBA00029447"/>
    </source>
</evidence>
<dbReference type="PANTHER" id="PTHR32089:SF70">
    <property type="entry name" value="ENERGY TAXIS MODULATING METHYL ACCEPTING SENSORY TRANSDUCER"/>
    <property type="match status" value="1"/>
</dbReference>
<evidence type="ECO:0000313" key="7">
    <source>
        <dbReference type="Proteomes" id="UP001209713"/>
    </source>
</evidence>
<comment type="caution">
    <text evidence="6">The sequence shown here is derived from an EMBL/GenBank/DDBJ whole genome shotgun (WGS) entry which is preliminary data.</text>
</comment>
<comment type="similarity">
    <text evidence="3">Belongs to the methyl-accepting chemotaxis (MCP) protein family.</text>
</comment>
<dbReference type="RefSeq" id="WP_263529518.1">
    <property type="nucleotide sequence ID" value="NZ_JAOVZB010000001.1"/>
</dbReference>
<dbReference type="PROSITE" id="PS50111">
    <property type="entry name" value="CHEMOTAXIS_TRANSDUC_2"/>
    <property type="match status" value="1"/>
</dbReference>
<keyword evidence="7" id="KW-1185">Reference proteome</keyword>
<dbReference type="SMART" id="SM00283">
    <property type="entry name" value="MA"/>
    <property type="match status" value="1"/>
</dbReference>
<dbReference type="Proteomes" id="UP001209713">
    <property type="component" value="Unassembled WGS sequence"/>
</dbReference>
<dbReference type="InterPro" id="IPR004090">
    <property type="entry name" value="Chemotax_Me-accpt_rcpt"/>
</dbReference>
<dbReference type="Pfam" id="PF00015">
    <property type="entry name" value="MCPsignal"/>
    <property type="match status" value="1"/>
</dbReference>